<organism evidence="1 2">
    <name type="scientific">Duncaniella freteri</name>
    <dbReference type="NCBI Taxonomy" id="2530391"/>
    <lineage>
        <taxon>Bacteria</taxon>
        <taxon>Pseudomonadati</taxon>
        <taxon>Bacteroidota</taxon>
        <taxon>Bacteroidia</taxon>
        <taxon>Bacteroidales</taxon>
        <taxon>Muribaculaceae</taxon>
        <taxon>Duncaniella</taxon>
    </lineage>
</organism>
<evidence type="ECO:0000313" key="2">
    <source>
        <dbReference type="Proteomes" id="UP000297635"/>
    </source>
</evidence>
<gene>
    <name evidence="1" type="ORF">EZ315_09585</name>
</gene>
<name>A0A4Z0VCF7_9BACT</name>
<protein>
    <submittedName>
        <fullName evidence="1">Uncharacterized protein</fullName>
    </submittedName>
</protein>
<keyword evidence="2" id="KW-1185">Reference proteome</keyword>
<dbReference type="Proteomes" id="UP000297635">
    <property type="component" value="Unassembled WGS sequence"/>
</dbReference>
<accession>A0A4Z0VCF7</accession>
<dbReference type="EMBL" id="SJSA01000001">
    <property type="protein sequence ID" value="TGG40902.1"/>
    <property type="molecule type" value="Genomic_DNA"/>
</dbReference>
<reference evidence="1 2" key="1">
    <citation type="submission" date="2019-02" db="EMBL/GenBank/DDBJ databases">
        <title>Isolation and identification of novel species under the genus Muribaculum.</title>
        <authorList>
            <person name="Miyake S."/>
            <person name="Ding Y."/>
            <person name="Low A."/>
            <person name="Soh M."/>
            <person name="Seedorf H."/>
        </authorList>
    </citation>
    <scope>NUCLEOTIDE SEQUENCE [LARGE SCALE GENOMIC DNA]</scope>
    <source>
        <strain evidence="1 2">TLL-A3</strain>
    </source>
</reference>
<sequence>MRTTSPRYIDASREATAKLAKAFRVTDKFVYLCLTYRKNSETARKIRYTAVNEYGATPMAHYPECETLHDTTEDGRQIMRQVFNNGAILRADKRTGEAWITNRRGNVVERRDRITLLDDLYKLQVMAENL</sequence>
<dbReference type="RefSeq" id="WP_135471857.1">
    <property type="nucleotide sequence ID" value="NZ_SJSA01000001.1"/>
</dbReference>
<comment type="caution">
    <text evidence="1">The sequence shown here is derived from an EMBL/GenBank/DDBJ whole genome shotgun (WGS) entry which is preliminary data.</text>
</comment>
<dbReference type="GeneID" id="82150039"/>
<dbReference type="AlphaFoldDB" id="A0A4Z0VCF7"/>
<proteinExistence type="predicted"/>
<evidence type="ECO:0000313" key="1">
    <source>
        <dbReference type="EMBL" id="TGG40902.1"/>
    </source>
</evidence>